<dbReference type="EMBL" id="JAEHOC010000006">
    <property type="protein sequence ID" value="KAG2440929.1"/>
    <property type="molecule type" value="Genomic_DNA"/>
</dbReference>
<sequence>MAASDSAAVVSRVPLLSIEVEHPASTVLVTGCTGYIAGPTIERLLRAGHTVHATCRDPDNKQLLARLAALPGADQRLKFFTADLTHAGSFDEAMKGCDYVIHMAAPVTLSKVKPGEGKPKLIDPMMAGVDNVLGAVNRTPSVKRVVMTSSISAMCTTAGDKPKPADGGALLYTEDDWNSTATESFLPYARGKTLSEKRAWELAGQQSRWDLVTVCPSIVMGPTVLTCDSSESVGSVRDILWPGLMWPAAGDIGVALVDVRDVAALHSLAMVTPKAKGRYIAHAKSTNFFNVTHVVASVFPKFWAARCLAPYWLVWLVGPMLGMGREVVRALWGPAPDFDTRRTLSDLGLPGWLPEVDTWRDMIQDMADKGQIKMK</sequence>
<dbReference type="InterPro" id="IPR050425">
    <property type="entry name" value="NAD(P)_dehydrat-like"/>
</dbReference>
<dbReference type="PANTHER" id="PTHR10366">
    <property type="entry name" value="NAD DEPENDENT EPIMERASE/DEHYDRATASE"/>
    <property type="match status" value="1"/>
</dbReference>
<dbReference type="Gene3D" id="3.40.50.720">
    <property type="entry name" value="NAD(P)-binding Rossmann-like Domain"/>
    <property type="match status" value="1"/>
</dbReference>
<dbReference type="InterPro" id="IPR036291">
    <property type="entry name" value="NAD(P)-bd_dom_sf"/>
</dbReference>
<evidence type="ECO:0000256" key="1">
    <source>
        <dbReference type="ARBA" id="ARBA00023002"/>
    </source>
</evidence>
<reference evidence="3" key="1">
    <citation type="journal article" date="2020" name="bioRxiv">
        <title>Comparative genomics of Chlamydomonas.</title>
        <authorList>
            <person name="Craig R.J."/>
            <person name="Hasan A.R."/>
            <person name="Ness R.W."/>
            <person name="Keightley P.D."/>
        </authorList>
    </citation>
    <scope>NUCLEOTIDE SEQUENCE</scope>
    <source>
        <strain evidence="3">SAG 7.73</strain>
    </source>
</reference>
<dbReference type="PANTHER" id="PTHR10366:SF852">
    <property type="entry name" value="CINNAMOYL-COA REDUCTASE CAD2"/>
    <property type="match status" value="1"/>
</dbReference>
<keyword evidence="1" id="KW-0560">Oxidoreductase</keyword>
<evidence type="ECO:0000313" key="4">
    <source>
        <dbReference type="Proteomes" id="UP000650467"/>
    </source>
</evidence>
<feature type="domain" description="NAD-dependent epimerase/dehydratase" evidence="2">
    <location>
        <begin position="27"/>
        <end position="276"/>
    </location>
</feature>
<proteinExistence type="predicted"/>
<dbReference type="OrthoDB" id="2735536at2759"/>
<dbReference type="SUPFAM" id="SSF51735">
    <property type="entry name" value="NAD(P)-binding Rossmann-fold domains"/>
    <property type="match status" value="1"/>
</dbReference>
<comment type="caution">
    <text evidence="3">The sequence shown here is derived from an EMBL/GenBank/DDBJ whole genome shotgun (WGS) entry which is preliminary data.</text>
</comment>
<protein>
    <recommendedName>
        <fullName evidence="2">NAD-dependent epimerase/dehydratase domain-containing protein</fullName>
    </recommendedName>
</protein>
<evidence type="ECO:0000259" key="2">
    <source>
        <dbReference type="Pfam" id="PF01370"/>
    </source>
</evidence>
<evidence type="ECO:0000313" key="3">
    <source>
        <dbReference type="EMBL" id="KAG2440929.1"/>
    </source>
</evidence>
<dbReference type="FunFam" id="3.40.50.720:FF:000336">
    <property type="entry name" value="Aldehyde reductase"/>
    <property type="match status" value="1"/>
</dbReference>
<dbReference type="Pfam" id="PF01370">
    <property type="entry name" value="Epimerase"/>
    <property type="match status" value="1"/>
</dbReference>
<name>A0A835TIC4_CHLIN</name>
<dbReference type="GO" id="GO:0016616">
    <property type="term" value="F:oxidoreductase activity, acting on the CH-OH group of donors, NAD or NADP as acceptor"/>
    <property type="evidence" value="ECO:0007669"/>
    <property type="project" value="TreeGrafter"/>
</dbReference>
<dbReference type="InterPro" id="IPR001509">
    <property type="entry name" value="Epimerase_deHydtase"/>
</dbReference>
<dbReference type="AlphaFoldDB" id="A0A835TIC4"/>
<dbReference type="Proteomes" id="UP000650467">
    <property type="component" value="Unassembled WGS sequence"/>
</dbReference>
<keyword evidence="4" id="KW-1185">Reference proteome</keyword>
<organism evidence="3 4">
    <name type="scientific">Chlamydomonas incerta</name>
    <dbReference type="NCBI Taxonomy" id="51695"/>
    <lineage>
        <taxon>Eukaryota</taxon>
        <taxon>Viridiplantae</taxon>
        <taxon>Chlorophyta</taxon>
        <taxon>core chlorophytes</taxon>
        <taxon>Chlorophyceae</taxon>
        <taxon>CS clade</taxon>
        <taxon>Chlamydomonadales</taxon>
        <taxon>Chlamydomonadaceae</taxon>
        <taxon>Chlamydomonas</taxon>
    </lineage>
</organism>
<gene>
    <name evidence="3" type="ORF">HXX76_003782</name>
</gene>
<accession>A0A835TIC4</accession>